<name>A0ABP0YLM5_9ROSI</name>
<reference evidence="1 2" key="1">
    <citation type="submission" date="2024-03" db="EMBL/GenBank/DDBJ databases">
        <authorList>
            <person name="Gkanogiannis A."/>
            <person name="Becerra Lopez-Lavalle L."/>
        </authorList>
    </citation>
    <scope>NUCLEOTIDE SEQUENCE [LARGE SCALE GENOMIC DNA]</scope>
</reference>
<protein>
    <submittedName>
        <fullName evidence="1">Uncharacterized protein</fullName>
    </submittedName>
</protein>
<gene>
    <name evidence="1" type="ORF">CITCOLO1_LOCUS12041</name>
</gene>
<dbReference type="Proteomes" id="UP001642487">
    <property type="component" value="Chromosome 4"/>
</dbReference>
<proteinExistence type="predicted"/>
<sequence length="113" mass="12772">MPTAISLTFAGKLKLLGKRRRVLISFLPFSHFHPLDEPRSRCYSNPTTKKLRTRYTTCTCPHTEPLPGLKFQRPSSAGVTRDDFPLPSLFSSLSNLCVSDLKFIHSPLIRISL</sequence>
<evidence type="ECO:0000313" key="2">
    <source>
        <dbReference type="Proteomes" id="UP001642487"/>
    </source>
</evidence>
<dbReference type="EMBL" id="OZ021738">
    <property type="protein sequence ID" value="CAK9320003.1"/>
    <property type="molecule type" value="Genomic_DNA"/>
</dbReference>
<organism evidence="1 2">
    <name type="scientific">Citrullus colocynthis</name>
    <name type="common">colocynth</name>
    <dbReference type="NCBI Taxonomy" id="252529"/>
    <lineage>
        <taxon>Eukaryota</taxon>
        <taxon>Viridiplantae</taxon>
        <taxon>Streptophyta</taxon>
        <taxon>Embryophyta</taxon>
        <taxon>Tracheophyta</taxon>
        <taxon>Spermatophyta</taxon>
        <taxon>Magnoliopsida</taxon>
        <taxon>eudicotyledons</taxon>
        <taxon>Gunneridae</taxon>
        <taxon>Pentapetalae</taxon>
        <taxon>rosids</taxon>
        <taxon>fabids</taxon>
        <taxon>Cucurbitales</taxon>
        <taxon>Cucurbitaceae</taxon>
        <taxon>Benincaseae</taxon>
        <taxon>Citrullus</taxon>
    </lineage>
</organism>
<evidence type="ECO:0000313" key="1">
    <source>
        <dbReference type="EMBL" id="CAK9320003.1"/>
    </source>
</evidence>
<accession>A0ABP0YLM5</accession>
<keyword evidence="2" id="KW-1185">Reference proteome</keyword>